<dbReference type="Pfam" id="PF18765">
    <property type="entry name" value="Polbeta"/>
    <property type="match status" value="1"/>
</dbReference>
<keyword evidence="3" id="KW-1185">Reference proteome</keyword>
<dbReference type="PANTHER" id="PTHR43852">
    <property type="entry name" value="NUCLEOTIDYLTRANSFERASE"/>
    <property type="match status" value="1"/>
</dbReference>
<proteinExistence type="predicted"/>
<name>W4LLB2_ENTF1</name>
<evidence type="ECO:0000313" key="2">
    <source>
        <dbReference type="EMBL" id="ETW98767.1"/>
    </source>
</evidence>
<dbReference type="Gene3D" id="3.30.460.10">
    <property type="entry name" value="Beta Polymerase, domain 2"/>
    <property type="match status" value="1"/>
</dbReference>
<dbReference type="EMBL" id="AZHW01000521">
    <property type="protein sequence ID" value="ETW98767.1"/>
    <property type="molecule type" value="Genomic_DNA"/>
</dbReference>
<feature type="domain" description="Polymerase beta nucleotidyltransferase" evidence="1">
    <location>
        <begin position="8"/>
        <end position="96"/>
    </location>
</feature>
<evidence type="ECO:0000259" key="1">
    <source>
        <dbReference type="Pfam" id="PF18765"/>
    </source>
</evidence>
<gene>
    <name evidence="2" type="ORF">ETSY1_17445</name>
</gene>
<dbReference type="SUPFAM" id="SSF81301">
    <property type="entry name" value="Nucleotidyltransferase"/>
    <property type="match status" value="1"/>
</dbReference>
<comment type="caution">
    <text evidence="2">The sequence shown here is derived from an EMBL/GenBank/DDBJ whole genome shotgun (WGS) entry which is preliminary data.</text>
</comment>
<dbReference type="Proteomes" id="UP000019141">
    <property type="component" value="Unassembled WGS sequence"/>
</dbReference>
<dbReference type="InterPro" id="IPR043519">
    <property type="entry name" value="NT_sf"/>
</dbReference>
<dbReference type="AlphaFoldDB" id="W4LLB2"/>
<accession>W4LLB2</accession>
<dbReference type="PANTHER" id="PTHR43852:SF2">
    <property type="entry name" value="PROTEIN ADENYLYLTRANSFERASE MNTA"/>
    <property type="match status" value="1"/>
</dbReference>
<sequence>MAIDLDTEIRCVLEGYPKIQLATLFGSAARNQLTDHSDIDIAVASQTALLLDMRIELANRLTQALHREVDLVDLQSVSGTILAQSLCHGRMILKKDAVLYAELIKRLWFNQADMMPYTRRILAERRRRFLHESGRH</sequence>
<evidence type="ECO:0000313" key="3">
    <source>
        <dbReference type="Proteomes" id="UP000019141"/>
    </source>
</evidence>
<dbReference type="InterPro" id="IPR041633">
    <property type="entry name" value="Polbeta"/>
</dbReference>
<dbReference type="NCBIfam" id="NF047752">
    <property type="entry name" value="MntA_antitoxin"/>
    <property type="match status" value="1"/>
</dbReference>
<dbReference type="InterPro" id="IPR052930">
    <property type="entry name" value="TA_antitoxin_MntA"/>
</dbReference>
<dbReference type="HOGENOM" id="CLU_130257_1_3_7"/>
<protein>
    <recommendedName>
        <fullName evidence="1">Polymerase beta nucleotidyltransferase domain-containing protein</fullName>
    </recommendedName>
</protein>
<dbReference type="CDD" id="cd05403">
    <property type="entry name" value="NT_KNTase_like"/>
    <property type="match status" value="1"/>
</dbReference>
<organism evidence="2 3">
    <name type="scientific">Entotheonella factor</name>
    <dbReference type="NCBI Taxonomy" id="1429438"/>
    <lineage>
        <taxon>Bacteria</taxon>
        <taxon>Pseudomonadati</taxon>
        <taxon>Nitrospinota/Tectimicrobiota group</taxon>
        <taxon>Candidatus Tectimicrobiota</taxon>
        <taxon>Candidatus Entotheonellia</taxon>
        <taxon>Candidatus Entotheonellales</taxon>
        <taxon>Candidatus Entotheonellaceae</taxon>
        <taxon>Candidatus Entotheonella</taxon>
    </lineage>
</organism>
<reference evidence="2 3" key="1">
    <citation type="journal article" date="2014" name="Nature">
        <title>An environmental bacterial taxon with a large and distinct metabolic repertoire.</title>
        <authorList>
            <person name="Wilson M.C."/>
            <person name="Mori T."/>
            <person name="Ruckert C."/>
            <person name="Uria A.R."/>
            <person name="Helf M.J."/>
            <person name="Takada K."/>
            <person name="Gernert C."/>
            <person name="Steffens U.A."/>
            <person name="Heycke N."/>
            <person name="Schmitt S."/>
            <person name="Rinke C."/>
            <person name="Helfrich E.J."/>
            <person name="Brachmann A.O."/>
            <person name="Gurgui C."/>
            <person name="Wakimoto T."/>
            <person name="Kracht M."/>
            <person name="Crusemann M."/>
            <person name="Hentschel U."/>
            <person name="Abe I."/>
            <person name="Matsunaga S."/>
            <person name="Kalinowski J."/>
            <person name="Takeyama H."/>
            <person name="Piel J."/>
        </authorList>
    </citation>
    <scope>NUCLEOTIDE SEQUENCE [LARGE SCALE GENOMIC DNA]</scope>
    <source>
        <strain evidence="3">TSY1</strain>
    </source>
</reference>